<dbReference type="PANTHER" id="PTHR47592:SF31">
    <property type="entry name" value="ZINC FINGER, CCHC-TYPE-RELATED"/>
    <property type="match status" value="1"/>
</dbReference>
<gene>
    <name evidence="1" type="ORF">J1N35_011934</name>
</gene>
<protein>
    <submittedName>
        <fullName evidence="1">Uncharacterized protein</fullName>
    </submittedName>
</protein>
<comment type="caution">
    <text evidence="1">The sequence shown here is derived from an EMBL/GenBank/DDBJ whole genome shotgun (WGS) entry which is preliminary data.</text>
</comment>
<dbReference type="EMBL" id="JAIQCV010000004">
    <property type="protein sequence ID" value="KAH1108166.1"/>
    <property type="molecule type" value="Genomic_DNA"/>
</dbReference>
<dbReference type="PANTHER" id="PTHR47592">
    <property type="entry name" value="PBF68 PROTEIN"/>
    <property type="match status" value="1"/>
</dbReference>
<evidence type="ECO:0000313" key="1">
    <source>
        <dbReference type="EMBL" id="KAH1108166.1"/>
    </source>
</evidence>
<sequence length="164" mass="19514">MATEANTTFKVLNQEFVKLDRFDGSNFNRWKDNMMFLLTILNMVNVLDPNLQPVEDLASNANSKEIAKVVELKKKREEENFTYQRHILNTLSNRLLRDSKVVIPKLLQVEVIISKLPSSWNNYRKKLLYMVEDFTVEWRKYLGICILKRKLRSVMRYIFPKVLK</sequence>
<dbReference type="Proteomes" id="UP000828251">
    <property type="component" value="Unassembled WGS sequence"/>
</dbReference>
<evidence type="ECO:0000313" key="2">
    <source>
        <dbReference type="Proteomes" id="UP000828251"/>
    </source>
</evidence>
<keyword evidence="2" id="KW-1185">Reference proteome</keyword>
<dbReference type="OrthoDB" id="1000303at2759"/>
<dbReference type="AlphaFoldDB" id="A0A9D4AE24"/>
<accession>A0A9D4AE24</accession>
<name>A0A9D4AE24_9ROSI</name>
<organism evidence="1 2">
    <name type="scientific">Gossypium stocksii</name>
    <dbReference type="NCBI Taxonomy" id="47602"/>
    <lineage>
        <taxon>Eukaryota</taxon>
        <taxon>Viridiplantae</taxon>
        <taxon>Streptophyta</taxon>
        <taxon>Embryophyta</taxon>
        <taxon>Tracheophyta</taxon>
        <taxon>Spermatophyta</taxon>
        <taxon>Magnoliopsida</taxon>
        <taxon>eudicotyledons</taxon>
        <taxon>Gunneridae</taxon>
        <taxon>Pentapetalae</taxon>
        <taxon>rosids</taxon>
        <taxon>malvids</taxon>
        <taxon>Malvales</taxon>
        <taxon>Malvaceae</taxon>
        <taxon>Malvoideae</taxon>
        <taxon>Gossypium</taxon>
    </lineage>
</organism>
<reference evidence="1 2" key="1">
    <citation type="journal article" date="2021" name="Plant Biotechnol. J.">
        <title>Multi-omics assisted identification of the key and species-specific regulatory components of drought-tolerant mechanisms in Gossypium stocksii.</title>
        <authorList>
            <person name="Yu D."/>
            <person name="Ke L."/>
            <person name="Zhang D."/>
            <person name="Wu Y."/>
            <person name="Sun Y."/>
            <person name="Mei J."/>
            <person name="Sun J."/>
            <person name="Sun Y."/>
        </authorList>
    </citation>
    <scope>NUCLEOTIDE SEQUENCE [LARGE SCALE GENOMIC DNA]</scope>
    <source>
        <strain evidence="2">cv. E1</strain>
        <tissue evidence="1">Leaf</tissue>
    </source>
</reference>
<proteinExistence type="predicted"/>